<evidence type="ECO:0000313" key="4">
    <source>
        <dbReference type="EMBL" id="CAB4875506.1"/>
    </source>
</evidence>
<comment type="similarity">
    <text evidence="1">Belongs to the bacterial solute-binding protein 9 family.</text>
</comment>
<dbReference type="GO" id="GO:0046872">
    <property type="term" value="F:metal ion binding"/>
    <property type="evidence" value="ECO:0007669"/>
    <property type="project" value="InterPro"/>
</dbReference>
<dbReference type="EMBL" id="CAFBLS010000102">
    <property type="protein sequence ID" value="CAB4875506.1"/>
    <property type="molecule type" value="Genomic_DNA"/>
</dbReference>
<dbReference type="Pfam" id="PF01297">
    <property type="entry name" value="ZnuA"/>
    <property type="match status" value="1"/>
</dbReference>
<dbReference type="PROSITE" id="PS51257">
    <property type="entry name" value="PROKAR_LIPOPROTEIN"/>
    <property type="match status" value="1"/>
</dbReference>
<sequence length="301" mass="30812">MKSLWTALTASALALTACASGQGSLTESGVPTVSGPTVVAAFYPLAYAAGRIGGDRINVIGLTPPGGEPHDLELSAAQVAQIASADLVLYVKGYQPAVDEAVAQQAADHSLDVSADLALLPAASAADDSATDPHVWLNPLNMAAIGSAVASRLSTVDPANTKAFTANDQSLTASMSTLNDTYVAGLANCRSTQMVVSHEAFAYLGAAYGLRQVGISGLSPDAEPSPSRIKDVAEIVAREGISTIYYETLVDPKVARTLADETGAVTAVLDPIEGLMADSTQTYETIMAQNLATLRAGQGCA</sequence>
<evidence type="ECO:0000256" key="2">
    <source>
        <dbReference type="ARBA" id="ARBA00022448"/>
    </source>
</evidence>
<dbReference type="Gene3D" id="3.40.50.1980">
    <property type="entry name" value="Nitrogenase molybdenum iron protein domain"/>
    <property type="match status" value="2"/>
</dbReference>
<evidence type="ECO:0000256" key="3">
    <source>
        <dbReference type="ARBA" id="ARBA00022729"/>
    </source>
</evidence>
<gene>
    <name evidence="4" type="ORF">UFOPK3402_00933</name>
</gene>
<protein>
    <submittedName>
        <fullName evidence="4">Unannotated protein</fullName>
    </submittedName>
</protein>
<keyword evidence="3" id="KW-0732">Signal</keyword>
<dbReference type="AlphaFoldDB" id="A0A6J7DXX9"/>
<organism evidence="4">
    <name type="scientific">freshwater metagenome</name>
    <dbReference type="NCBI Taxonomy" id="449393"/>
    <lineage>
        <taxon>unclassified sequences</taxon>
        <taxon>metagenomes</taxon>
        <taxon>ecological metagenomes</taxon>
    </lineage>
</organism>
<dbReference type="PANTHER" id="PTHR42953:SF3">
    <property type="entry name" value="HIGH-AFFINITY ZINC UPTAKE SYSTEM PROTEIN ZNUA"/>
    <property type="match status" value="1"/>
</dbReference>
<dbReference type="InterPro" id="IPR050492">
    <property type="entry name" value="Bact_metal-bind_prot9"/>
</dbReference>
<proteinExistence type="inferred from homology"/>
<keyword evidence="2" id="KW-0813">Transport</keyword>
<accession>A0A6J7DXX9</accession>
<reference evidence="4" key="1">
    <citation type="submission" date="2020-05" db="EMBL/GenBank/DDBJ databases">
        <authorList>
            <person name="Chiriac C."/>
            <person name="Salcher M."/>
            <person name="Ghai R."/>
            <person name="Kavagutti S V."/>
        </authorList>
    </citation>
    <scope>NUCLEOTIDE SEQUENCE</scope>
</reference>
<dbReference type="SUPFAM" id="SSF53807">
    <property type="entry name" value="Helical backbone' metal receptor"/>
    <property type="match status" value="1"/>
</dbReference>
<dbReference type="InterPro" id="IPR006127">
    <property type="entry name" value="ZnuA-like"/>
</dbReference>
<evidence type="ECO:0000256" key="1">
    <source>
        <dbReference type="ARBA" id="ARBA00011028"/>
    </source>
</evidence>
<dbReference type="GO" id="GO:0030001">
    <property type="term" value="P:metal ion transport"/>
    <property type="evidence" value="ECO:0007669"/>
    <property type="project" value="InterPro"/>
</dbReference>
<name>A0A6J7DXX9_9ZZZZ</name>
<dbReference type="PANTHER" id="PTHR42953">
    <property type="entry name" value="HIGH-AFFINITY ZINC UPTAKE SYSTEM PROTEIN ZNUA-RELATED"/>
    <property type="match status" value="1"/>
</dbReference>